<dbReference type="Pfam" id="PF00496">
    <property type="entry name" value="SBP_bac_5"/>
    <property type="match status" value="1"/>
</dbReference>
<dbReference type="GO" id="GO:0015031">
    <property type="term" value="P:protein transport"/>
    <property type="evidence" value="ECO:0007669"/>
    <property type="project" value="UniProtKB-KW"/>
</dbReference>
<feature type="chain" id="PRO_5002213801" evidence="3">
    <location>
        <begin position="22"/>
        <end position="532"/>
    </location>
</feature>
<dbReference type="InterPro" id="IPR000914">
    <property type="entry name" value="SBP_5_dom"/>
</dbReference>
<evidence type="ECO:0000256" key="1">
    <source>
        <dbReference type="ARBA" id="ARBA00022856"/>
    </source>
</evidence>
<feature type="signal peptide" evidence="3">
    <location>
        <begin position="1"/>
        <end position="21"/>
    </location>
</feature>
<dbReference type="SUPFAM" id="SSF53850">
    <property type="entry name" value="Periplasmic binding protein-like II"/>
    <property type="match status" value="1"/>
</dbReference>
<dbReference type="GO" id="GO:0043190">
    <property type="term" value="C:ATP-binding cassette (ABC) transporter complex"/>
    <property type="evidence" value="ECO:0007669"/>
    <property type="project" value="InterPro"/>
</dbReference>
<accession>A0A0D0JS10</accession>
<evidence type="ECO:0000313" key="6">
    <source>
        <dbReference type="Proteomes" id="UP000032068"/>
    </source>
</evidence>
<name>A0A0D0JS10_9PSED</name>
<dbReference type="GO" id="GO:0015833">
    <property type="term" value="P:peptide transport"/>
    <property type="evidence" value="ECO:0007669"/>
    <property type="project" value="UniProtKB-KW"/>
</dbReference>
<keyword evidence="2" id="KW-0653">Protein transport</keyword>
<dbReference type="PANTHER" id="PTHR30290">
    <property type="entry name" value="PERIPLASMIC BINDING COMPONENT OF ABC TRANSPORTER"/>
    <property type="match status" value="1"/>
</dbReference>
<dbReference type="Gene3D" id="3.40.190.10">
    <property type="entry name" value="Periplasmic binding protein-like II"/>
    <property type="match status" value="1"/>
</dbReference>
<dbReference type="PIRSF" id="PIRSF002741">
    <property type="entry name" value="MppA"/>
    <property type="match status" value="1"/>
</dbReference>
<reference evidence="5 6" key="1">
    <citation type="submission" date="2014-12" db="EMBL/GenBank/DDBJ databases">
        <title>16Stimator: statistical estimation of ribosomal gene copy numbers from draft genome assemblies.</title>
        <authorList>
            <person name="Perisin M.A."/>
            <person name="Vetter M."/>
            <person name="Gilbert J.A."/>
            <person name="Bergelson J."/>
        </authorList>
    </citation>
    <scope>NUCLEOTIDE SEQUENCE [LARGE SCALE GENOMIC DNA]</scope>
    <source>
        <strain evidence="5 6">MEJ086</strain>
    </source>
</reference>
<evidence type="ECO:0000256" key="2">
    <source>
        <dbReference type="ARBA" id="ARBA00022927"/>
    </source>
</evidence>
<dbReference type="PROSITE" id="PS51257">
    <property type="entry name" value="PROKAR_LIPOPROTEIN"/>
    <property type="match status" value="1"/>
</dbReference>
<gene>
    <name evidence="5" type="ORF">RU08_24240</name>
</gene>
<dbReference type="AlphaFoldDB" id="A0A0D0JS10"/>
<dbReference type="GO" id="GO:0030288">
    <property type="term" value="C:outer membrane-bounded periplasmic space"/>
    <property type="evidence" value="ECO:0007669"/>
    <property type="project" value="UniProtKB-ARBA"/>
</dbReference>
<evidence type="ECO:0000259" key="4">
    <source>
        <dbReference type="Pfam" id="PF00496"/>
    </source>
</evidence>
<sequence length="532" mass="58030">MTRRPLFWTTTLALAIGLAGCGDPAPPSDTRSTAKAPAHGGILKVAFDGDPLCIDPHQAGNNTALNVGRQLTDSLTDQDPQSSEIVPWLAERWEISEDSRRFTFHLREGVTFSDGTPLDAAAVKANFEAIIGLGALATLGGTYLSGLESIEVPEPLTLVVSFKQPNAQFLQATSTMSLGLFATSTLQRSSEERCQGALVGSGPFVLDSFTHNQSVKLSHRADYTWPSSLAGHQGRAWLDGIEFVIIPESGVRLGSLLSRQIDVNTGVAVQDEGILEAQGIPFIARPNPGIVFNLAPNESRELLKETAVRQALNKAIDRSELQGIISRYQKPATSALASSTPLYHDLSGALQHDAQGAARLLDEAGWQLGADGIRARDGQRLSFRVDYWQASTPVLELIQQQLRQAGIELRLNKTTISQTSALQSEGDYDLWFFNLTRADPDVLRTVFFASGRNVNKRPFSEVDEVLQASASVLDAGQRRQLIQRASQLLVEQGHILPLYESATVTAFGNHVHGLHYEASTRLQFFDTWLEPR</sequence>
<comment type="caution">
    <text evidence="5">The sequence shown here is derived from an EMBL/GenBank/DDBJ whole genome shotgun (WGS) entry which is preliminary data.</text>
</comment>
<keyword evidence="3" id="KW-0732">Signal</keyword>
<dbReference type="Gene3D" id="3.10.105.10">
    <property type="entry name" value="Dipeptide-binding Protein, Domain 3"/>
    <property type="match status" value="1"/>
</dbReference>
<dbReference type="RefSeq" id="WP_042556449.1">
    <property type="nucleotide sequence ID" value="NZ_JXQW01000111.1"/>
</dbReference>
<evidence type="ECO:0000256" key="3">
    <source>
        <dbReference type="SAM" id="SignalP"/>
    </source>
</evidence>
<dbReference type="CDD" id="cd08492">
    <property type="entry name" value="PBP2_NikA_DppA_OppA_like_15"/>
    <property type="match status" value="1"/>
</dbReference>
<dbReference type="InterPro" id="IPR030678">
    <property type="entry name" value="Peptide/Ni-bd"/>
</dbReference>
<dbReference type="Proteomes" id="UP000032068">
    <property type="component" value="Unassembled WGS sequence"/>
</dbReference>
<protein>
    <submittedName>
        <fullName evidence="5">ABC transporter substrate-binding protein</fullName>
    </submittedName>
</protein>
<dbReference type="OrthoDB" id="9801912at2"/>
<keyword evidence="2" id="KW-0813">Transport</keyword>
<proteinExistence type="predicted"/>
<organism evidence="5 6">
    <name type="scientific">Pseudomonas fulva</name>
    <dbReference type="NCBI Taxonomy" id="47880"/>
    <lineage>
        <taxon>Bacteria</taxon>
        <taxon>Pseudomonadati</taxon>
        <taxon>Pseudomonadota</taxon>
        <taxon>Gammaproteobacteria</taxon>
        <taxon>Pseudomonadales</taxon>
        <taxon>Pseudomonadaceae</taxon>
        <taxon>Pseudomonas</taxon>
    </lineage>
</organism>
<keyword evidence="1" id="KW-0571">Peptide transport</keyword>
<feature type="domain" description="Solute-binding protein family 5" evidence="4">
    <location>
        <begin position="84"/>
        <end position="441"/>
    </location>
</feature>
<dbReference type="GO" id="GO:1904680">
    <property type="term" value="F:peptide transmembrane transporter activity"/>
    <property type="evidence" value="ECO:0007669"/>
    <property type="project" value="TreeGrafter"/>
</dbReference>
<dbReference type="InterPro" id="IPR039424">
    <property type="entry name" value="SBP_5"/>
</dbReference>
<evidence type="ECO:0000313" key="5">
    <source>
        <dbReference type="EMBL" id="KIP89064.1"/>
    </source>
</evidence>
<dbReference type="EMBL" id="JXQW01000111">
    <property type="protein sequence ID" value="KIP89064.1"/>
    <property type="molecule type" value="Genomic_DNA"/>
</dbReference>